<keyword evidence="2" id="KW-1185">Reference proteome</keyword>
<dbReference type="Proteomes" id="UP000499080">
    <property type="component" value="Unassembled WGS sequence"/>
</dbReference>
<dbReference type="AlphaFoldDB" id="A0A4Y2HL15"/>
<reference evidence="1 2" key="1">
    <citation type="journal article" date="2019" name="Sci. Rep.">
        <title>Orb-weaving spider Araneus ventricosus genome elucidates the spidroin gene catalogue.</title>
        <authorList>
            <person name="Kono N."/>
            <person name="Nakamura H."/>
            <person name="Ohtoshi R."/>
            <person name="Moran D.A.P."/>
            <person name="Shinohara A."/>
            <person name="Yoshida Y."/>
            <person name="Fujiwara M."/>
            <person name="Mori M."/>
            <person name="Tomita M."/>
            <person name="Arakawa K."/>
        </authorList>
    </citation>
    <scope>NUCLEOTIDE SEQUENCE [LARGE SCALE GENOMIC DNA]</scope>
</reference>
<accession>A0A4Y2HL15</accession>
<name>A0A4Y2HL15_ARAVE</name>
<comment type="caution">
    <text evidence="1">The sequence shown here is derived from an EMBL/GenBank/DDBJ whole genome shotgun (WGS) entry which is preliminary data.</text>
</comment>
<gene>
    <name evidence="1" type="ORF">AVEN_23929_1</name>
</gene>
<sequence>MSARSFSTVQQTRVFPEVSYFSVGEAGAMTLRAKRYRKHRKILHNRLRQTDKSSDDHATYNRPLAFLAKQLIYQTKLGWKSASEKENEFSKVSNVERKVKRNSVLCKSRSCGVLYPSSAAHASELKKFYQLRVTRSDAYSPLHCHSVFSCRQVGCKVGFHAKLSRCMWVLRRKGRC</sequence>
<protein>
    <submittedName>
        <fullName evidence="1">Uncharacterized protein</fullName>
    </submittedName>
</protein>
<proteinExistence type="predicted"/>
<organism evidence="1 2">
    <name type="scientific">Araneus ventricosus</name>
    <name type="common">Orbweaver spider</name>
    <name type="synonym">Epeira ventricosa</name>
    <dbReference type="NCBI Taxonomy" id="182803"/>
    <lineage>
        <taxon>Eukaryota</taxon>
        <taxon>Metazoa</taxon>
        <taxon>Ecdysozoa</taxon>
        <taxon>Arthropoda</taxon>
        <taxon>Chelicerata</taxon>
        <taxon>Arachnida</taxon>
        <taxon>Araneae</taxon>
        <taxon>Araneomorphae</taxon>
        <taxon>Entelegynae</taxon>
        <taxon>Araneoidea</taxon>
        <taxon>Araneidae</taxon>
        <taxon>Araneus</taxon>
    </lineage>
</organism>
<dbReference type="EMBL" id="BGPR01002000">
    <property type="protein sequence ID" value="GBM65899.1"/>
    <property type="molecule type" value="Genomic_DNA"/>
</dbReference>
<evidence type="ECO:0000313" key="1">
    <source>
        <dbReference type="EMBL" id="GBM65899.1"/>
    </source>
</evidence>
<evidence type="ECO:0000313" key="2">
    <source>
        <dbReference type="Proteomes" id="UP000499080"/>
    </source>
</evidence>